<evidence type="ECO:0000256" key="19">
    <source>
        <dbReference type="SAM" id="Phobius"/>
    </source>
</evidence>
<feature type="binding site" evidence="16">
    <location>
        <position position="39"/>
    </location>
    <ligand>
        <name>substrate</name>
    </ligand>
</feature>
<keyword evidence="4" id="KW-0444">Lipid biosynthesis</keyword>
<evidence type="ECO:0008006" key="22">
    <source>
        <dbReference type="Google" id="ProtNLM"/>
    </source>
</evidence>
<keyword evidence="21" id="KW-1185">Reference proteome</keyword>
<evidence type="ECO:0000256" key="3">
    <source>
        <dbReference type="ARBA" id="ARBA00022475"/>
    </source>
</evidence>
<dbReference type="InterPro" id="IPR036945">
    <property type="entry name" value="DAGK_sf"/>
</dbReference>
<feature type="active site" description="Proton acceptor" evidence="15">
    <location>
        <position position="39"/>
    </location>
</feature>
<evidence type="ECO:0000256" key="2">
    <source>
        <dbReference type="ARBA" id="ARBA00005967"/>
    </source>
</evidence>
<evidence type="ECO:0000256" key="6">
    <source>
        <dbReference type="ARBA" id="ARBA00022692"/>
    </source>
</evidence>
<organism evidence="20 21">
    <name type="scientific">Aneurinibacillus danicus</name>
    <dbReference type="NCBI Taxonomy" id="267746"/>
    <lineage>
        <taxon>Bacteria</taxon>
        <taxon>Bacillati</taxon>
        <taxon>Bacillota</taxon>
        <taxon>Bacilli</taxon>
        <taxon>Bacillales</taxon>
        <taxon>Paenibacillaceae</taxon>
        <taxon>Aneurinibacillus group</taxon>
        <taxon>Aneurinibacillus</taxon>
    </lineage>
</organism>
<keyword evidence="7 17" id="KW-0547">Nucleotide-binding</keyword>
<dbReference type="GO" id="GO:0005886">
    <property type="term" value="C:plasma membrane"/>
    <property type="evidence" value="ECO:0007669"/>
    <property type="project" value="UniProtKB-SubCell"/>
</dbReference>
<evidence type="ECO:0000256" key="8">
    <source>
        <dbReference type="ARBA" id="ARBA00022777"/>
    </source>
</evidence>
<keyword evidence="9 17" id="KW-0067">ATP-binding</keyword>
<keyword evidence="18" id="KW-0460">Magnesium</keyword>
<dbReference type="GO" id="GO:0005524">
    <property type="term" value="F:ATP binding"/>
    <property type="evidence" value="ECO:0007669"/>
    <property type="project" value="UniProtKB-KW"/>
</dbReference>
<sequence>MQIHVTMALLVLLLGWFLSIPKGDVLLVFFSVFLVLILETVNTAIEKSVDLTVGDRCHPLAKAAKDAAAGAVLLSAILSVLVGVYVFLEPLLQFIQNGERRVIHIEERGDAVFFLVAALMFIFVVWLLVERFRPEKKEDE</sequence>
<name>A0A511V550_9BACL</name>
<dbReference type="Gene3D" id="1.10.287.3610">
    <property type="match status" value="1"/>
</dbReference>
<comment type="similarity">
    <text evidence="2">Belongs to the bacterial diacylglycerol kinase family.</text>
</comment>
<reference evidence="20 21" key="1">
    <citation type="submission" date="2019-07" db="EMBL/GenBank/DDBJ databases">
        <title>Whole genome shotgun sequence of Aneurinibacillus danicus NBRC 102444.</title>
        <authorList>
            <person name="Hosoyama A."/>
            <person name="Uohara A."/>
            <person name="Ohji S."/>
            <person name="Ichikawa N."/>
        </authorList>
    </citation>
    <scope>NUCLEOTIDE SEQUENCE [LARGE SCALE GENOMIC DNA]</scope>
    <source>
        <strain evidence="20 21">NBRC 102444</strain>
    </source>
</reference>
<keyword evidence="6 19" id="KW-0812">Transmembrane</keyword>
<dbReference type="PANTHER" id="PTHR34299">
    <property type="entry name" value="DIACYLGLYCEROL KINASE"/>
    <property type="match status" value="1"/>
</dbReference>
<accession>A0A511V550</accession>
<evidence type="ECO:0000256" key="13">
    <source>
        <dbReference type="ARBA" id="ARBA00023209"/>
    </source>
</evidence>
<evidence type="ECO:0000256" key="7">
    <source>
        <dbReference type="ARBA" id="ARBA00022741"/>
    </source>
</evidence>
<dbReference type="Pfam" id="PF01219">
    <property type="entry name" value="DAGK_prokar"/>
    <property type="match status" value="1"/>
</dbReference>
<feature type="binding site" evidence="17">
    <location>
        <begin position="65"/>
        <end position="66"/>
    </location>
    <ligand>
        <name>ATP</name>
        <dbReference type="ChEBI" id="CHEBI:30616"/>
    </ligand>
</feature>
<keyword evidence="11" id="KW-0443">Lipid metabolism</keyword>
<evidence type="ECO:0000313" key="21">
    <source>
        <dbReference type="Proteomes" id="UP000321157"/>
    </source>
</evidence>
<dbReference type="GO" id="GO:0046872">
    <property type="term" value="F:metal ion binding"/>
    <property type="evidence" value="ECO:0007669"/>
    <property type="project" value="UniProtKB-KW"/>
</dbReference>
<dbReference type="GO" id="GO:0008654">
    <property type="term" value="P:phospholipid biosynthetic process"/>
    <property type="evidence" value="ECO:0007669"/>
    <property type="project" value="UniProtKB-KW"/>
</dbReference>
<keyword evidence="13" id="KW-0594">Phospholipid biosynthesis</keyword>
<evidence type="ECO:0000256" key="18">
    <source>
        <dbReference type="PIRSR" id="PIRSR600829-4"/>
    </source>
</evidence>
<evidence type="ECO:0000256" key="5">
    <source>
        <dbReference type="ARBA" id="ARBA00022679"/>
    </source>
</evidence>
<evidence type="ECO:0000256" key="11">
    <source>
        <dbReference type="ARBA" id="ARBA00023098"/>
    </source>
</evidence>
<evidence type="ECO:0000256" key="9">
    <source>
        <dbReference type="ARBA" id="ARBA00022840"/>
    </source>
</evidence>
<comment type="subcellular location">
    <subcellularLocation>
        <location evidence="1">Cell membrane</location>
        <topology evidence="1">Multi-pass membrane protein</topology>
    </subcellularLocation>
</comment>
<keyword evidence="12 19" id="KW-0472">Membrane</keyword>
<dbReference type="InterPro" id="IPR000829">
    <property type="entry name" value="DAGK"/>
</dbReference>
<comment type="caution">
    <text evidence="20">The sequence shown here is derived from an EMBL/GenBank/DDBJ whole genome shotgun (WGS) entry which is preliminary data.</text>
</comment>
<gene>
    <name evidence="20" type="ORF">ADA01nite_06910</name>
</gene>
<evidence type="ECO:0000256" key="1">
    <source>
        <dbReference type="ARBA" id="ARBA00004651"/>
    </source>
</evidence>
<evidence type="ECO:0000256" key="14">
    <source>
        <dbReference type="ARBA" id="ARBA00023264"/>
    </source>
</evidence>
<evidence type="ECO:0000313" key="20">
    <source>
        <dbReference type="EMBL" id="GEN33231.1"/>
    </source>
</evidence>
<proteinExistence type="inferred from homology"/>
<keyword evidence="10 19" id="KW-1133">Transmembrane helix</keyword>
<evidence type="ECO:0000256" key="17">
    <source>
        <dbReference type="PIRSR" id="PIRSR600829-3"/>
    </source>
</evidence>
<dbReference type="AlphaFoldDB" id="A0A511V550"/>
<dbReference type="EMBL" id="BJXX01000031">
    <property type="protein sequence ID" value="GEN33231.1"/>
    <property type="molecule type" value="Genomic_DNA"/>
</dbReference>
<evidence type="ECO:0000256" key="4">
    <source>
        <dbReference type="ARBA" id="ARBA00022516"/>
    </source>
</evidence>
<evidence type="ECO:0000256" key="12">
    <source>
        <dbReference type="ARBA" id="ARBA00023136"/>
    </source>
</evidence>
<keyword evidence="18" id="KW-0479">Metal-binding</keyword>
<dbReference type="CDD" id="cd14265">
    <property type="entry name" value="UDPK_IM_like"/>
    <property type="match status" value="1"/>
</dbReference>
<dbReference type="PROSITE" id="PS01069">
    <property type="entry name" value="DAGK_PROKAR"/>
    <property type="match status" value="1"/>
</dbReference>
<keyword evidence="5" id="KW-0808">Transferase</keyword>
<dbReference type="PANTHER" id="PTHR34299:SF1">
    <property type="entry name" value="DIACYLGLYCEROL KINASE"/>
    <property type="match status" value="1"/>
</dbReference>
<comment type="cofactor">
    <cofactor evidence="18">
        <name>Mg(2+)</name>
        <dbReference type="ChEBI" id="CHEBI:18420"/>
    </cofactor>
    <text evidence="18">Mn(2+), Zn(2+), Cd(2+) and Co(2+) support activity to lesser extents.</text>
</comment>
<feature type="binding site" evidence="18">
    <location>
        <position position="46"/>
    </location>
    <ligand>
        <name>a divalent metal cation</name>
        <dbReference type="ChEBI" id="CHEBI:60240"/>
    </ligand>
</feature>
<dbReference type="InterPro" id="IPR033717">
    <property type="entry name" value="UDPK"/>
</dbReference>
<evidence type="ECO:0000256" key="16">
    <source>
        <dbReference type="PIRSR" id="PIRSR600829-2"/>
    </source>
</evidence>
<keyword evidence="3" id="KW-1003">Cell membrane</keyword>
<dbReference type="Proteomes" id="UP000321157">
    <property type="component" value="Unassembled WGS sequence"/>
</dbReference>
<protein>
    <recommendedName>
        <fullName evidence="22">Diacylglycerol kinase</fullName>
    </recommendedName>
</protein>
<feature type="transmembrane region" description="Helical" evidence="19">
    <location>
        <begin position="67"/>
        <end position="88"/>
    </location>
</feature>
<feature type="binding site" evidence="17">
    <location>
        <position position="46"/>
    </location>
    <ligand>
        <name>ATP</name>
        <dbReference type="ChEBI" id="CHEBI:30616"/>
    </ligand>
</feature>
<keyword evidence="14" id="KW-1208">Phospholipid metabolism</keyword>
<evidence type="ECO:0000256" key="10">
    <source>
        <dbReference type="ARBA" id="ARBA00022989"/>
    </source>
</evidence>
<feature type="transmembrane region" description="Helical" evidence="19">
    <location>
        <begin position="111"/>
        <end position="129"/>
    </location>
</feature>
<keyword evidence="8" id="KW-0418">Kinase</keyword>
<evidence type="ECO:0000256" key="15">
    <source>
        <dbReference type="PIRSR" id="PIRSR600829-1"/>
    </source>
</evidence>
<dbReference type="GO" id="GO:0016301">
    <property type="term" value="F:kinase activity"/>
    <property type="evidence" value="ECO:0007669"/>
    <property type="project" value="UniProtKB-KW"/>
</dbReference>